<dbReference type="SUPFAM" id="SSF53254">
    <property type="entry name" value="Phosphoglycerate mutase-like"/>
    <property type="match status" value="1"/>
</dbReference>
<dbReference type="EMBL" id="JBEFKJ010000016">
    <property type="protein sequence ID" value="KAL2041758.1"/>
    <property type="molecule type" value="Genomic_DNA"/>
</dbReference>
<dbReference type="PANTHER" id="PTHR11567:SF195">
    <property type="entry name" value="ACID PHOSPHATASE, PUTATIVE (AFU_ORTHOLOGUE AFUA_3G14570)-RELATED"/>
    <property type="match status" value="1"/>
</dbReference>
<organism evidence="2 3">
    <name type="scientific">Stereocaulon virgatum</name>
    <dbReference type="NCBI Taxonomy" id="373712"/>
    <lineage>
        <taxon>Eukaryota</taxon>
        <taxon>Fungi</taxon>
        <taxon>Dikarya</taxon>
        <taxon>Ascomycota</taxon>
        <taxon>Pezizomycotina</taxon>
        <taxon>Lecanoromycetes</taxon>
        <taxon>OSLEUM clade</taxon>
        <taxon>Lecanoromycetidae</taxon>
        <taxon>Lecanorales</taxon>
        <taxon>Lecanorineae</taxon>
        <taxon>Stereocaulaceae</taxon>
        <taxon>Stereocaulon</taxon>
    </lineage>
</organism>
<gene>
    <name evidence="2" type="ORF">N7G274_005542</name>
</gene>
<evidence type="ECO:0008006" key="4">
    <source>
        <dbReference type="Google" id="ProtNLM"/>
    </source>
</evidence>
<sequence>MNHVSVLAWLLLLLALGSSVYLMVSTGMLIIQWILPTFGYLTLLDAQNFSSIDSLWHSPTQNQINNLDAVINGNGVDGFIFNNSYAPASNGYYGGYNYCNMPHVNKAEYVKPPKDYSLEYVELIHRHHKRTPYAANTFPHESYAWDCNDEGLFYYGKPLSPAGNDSASTYWSVYTSPSNPFTPQGFNGTCQFPQITRGGLDDSWQHGRDLYEIYHDLLGFLPDEPGDGVVYRVTNNVITSQVAGMVVNAMYNSTTDIPLLIQPASIDSLEPTYTCAAGTAIYNSYGVGSTKANWTAHLTASQPLFNTLDNISGVSPTDSGFHQSWDHYFDNLSSRLCHAKPLSCNITNPTLCINLSLATSVFRLGLYEYDYLYRSSPYSLRAATLSYGVYIAELAQNIRDSISGASPVKYRHNVAHDGSLARLLSILQVDKMVWPGLGSEVVFEIYKRQTGNAKAEKRFVRILWGGVVLRSSYPTLGNLDMLPLDTLLDYFDALVGVGARKVPGMCAAPIDFESGMGLGTSKGWDFCVDC</sequence>
<dbReference type="InterPro" id="IPR050645">
    <property type="entry name" value="Histidine_acid_phosphatase"/>
</dbReference>
<feature type="chain" id="PRO_5046421292" description="Histidine acid phosphatase" evidence="1">
    <location>
        <begin position="20"/>
        <end position="530"/>
    </location>
</feature>
<protein>
    <recommendedName>
        <fullName evidence="4">Histidine acid phosphatase</fullName>
    </recommendedName>
</protein>
<dbReference type="PANTHER" id="PTHR11567">
    <property type="entry name" value="ACID PHOSPHATASE-RELATED"/>
    <property type="match status" value="1"/>
</dbReference>
<dbReference type="Gene3D" id="3.40.50.1240">
    <property type="entry name" value="Phosphoglycerate mutase-like"/>
    <property type="match status" value="1"/>
</dbReference>
<reference evidence="2 3" key="1">
    <citation type="submission" date="2024-09" db="EMBL/GenBank/DDBJ databases">
        <title>Rethinking Asexuality: The Enigmatic Case of Functional Sexual Genes in Lepraria (Stereocaulaceae).</title>
        <authorList>
            <person name="Doellman M."/>
            <person name="Sun Y."/>
            <person name="Barcenas-Pena A."/>
            <person name="Lumbsch H.T."/>
            <person name="Grewe F."/>
        </authorList>
    </citation>
    <scope>NUCLEOTIDE SEQUENCE [LARGE SCALE GENOMIC DNA]</scope>
    <source>
        <strain evidence="2 3">Mercado 3170</strain>
    </source>
</reference>
<name>A0ABR4A7U7_9LECA</name>
<keyword evidence="3" id="KW-1185">Reference proteome</keyword>
<dbReference type="Proteomes" id="UP001590950">
    <property type="component" value="Unassembled WGS sequence"/>
</dbReference>
<evidence type="ECO:0000313" key="3">
    <source>
        <dbReference type="Proteomes" id="UP001590950"/>
    </source>
</evidence>
<evidence type="ECO:0000313" key="2">
    <source>
        <dbReference type="EMBL" id="KAL2041758.1"/>
    </source>
</evidence>
<feature type="signal peptide" evidence="1">
    <location>
        <begin position="1"/>
        <end position="19"/>
    </location>
</feature>
<evidence type="ECO:0000256" key="1">
    <source>
        <dbReference type="SAM" id="SignalP"/>
    </source>
</evidence>
<comment type="caution">
    <text evidence="2">The sequence shown here is derived from an EMBL/GenBank/DDBJ whole genome shotgun (WGS) entry which is preliminary data.</text>
</comment>
<accession>A0ABR4A7U7</accession>
<proteinExistence type="predicted"/>
<keyword evidence="1" id="KW-0732">Signal</keyword>
<dbReference type="InterPro" id="IPR029033">
    <property type="entry name" value="His_PPase_superfam"/>
</dbReference>